<dbReference type="AlphaFoldDB" id="A0AAU9RRM6"/>
<keyword evidence="3" id="KW-1185">Reference proteome</keyword>
<evidence type="ECO:0000313" key="3">
    <source>
        <dbReference type="Proteomes" id="UP000836841"/>
    </source>
</evidence>
<dbReference type="Proteomes" id="UP000836841">
    <property type="component" value="Chromosome 2"/>
</dbReference>
<evidence type="ECO:0000313" key="2">
    <source>
        <dbReference type="EMBL" id="CAH2047781.1"/>
    </source>
</evidence>
<feature type="non-terminal residue" evidence="2">
    <location>
        <position position="1"/>
    </location>
</feature>
<evidence type="ECO:0008006" key="4">
    <source>
        <dbReference type="Google" id="ProtNLM"/>
    </source>
</evidence>
<sequence>SLMDNPPTDTPPPLQSLKRNSNDVGWDYEILFNPTNRDKLRCMLCGKEVCDGVYRMKEHIGHVKGNVASCPRSTKVDQEKCKKAPLEGRNKKDLKRKHEEEMRAGDVKRRMTNSIQLLGFESFMTMTLDLKKKMLWTWSLNLMSTKKILCFTRHNFLSMRLTRVFPMSL</sequence>
<accession>A0AAU9RRM6</accession>
<proteinExistence type="predicted"/>
<gene>
    <name evidence="2" type="ORF">TAV2_LOCUS5969</name>
</gene>
<protein>
    <recommendedName>
        <fullName evidence="4">BED-type domain-containing protein</fullName>
    </recommendedName>
</protein>
<feature type="region of interest" description="Disordered" evidence="1">
    <location>
        <begin position="1"/>
        <end position="20"/>
    </location>
</feature>
<name>A0AAU9RRM6_THLAR</name>
<feature type="non-terminal residue" evidence="2">
    <location>
        <position position="169"/>
    </location>
</feature>
<organism evidence="2 3">
    <name type="scientific">Thlaspi arvense</name>
    <name type="common">Field penny-cress</name>
    <dbReference type="NCBI Taxonomy" id="13288"/>
    <lineage>
        <taxon>Eukaryota</taxon>
        <taxon>Viridiplantae</taxon>
        <taxon>Streptophyta</taxon>
        <taxon>Embryophyta</taxon>
        <taxon>Tracheophyta</taxon>
        <taxon>Spermatophyta</taxon>
        <taxon>Magnoliopsida</taxon>
        <taxon>eudicotyledons</taxon>
        <taxon>Gunneridae</taxon>
        <taxon>Pentapetalae</taxon>
        <taxon>rosids</taxon>
        <taxon>malvids</taxon>
        <taxon>Brassicales</taxon>
        <taxon>Brassicaceae</taxon>
        <taxon>Thlaspideae</taxon>
        <taxon>Thlaspi</taxon>
    </lineage>
</organism>
<evidence type="ECO:0000256" key="1">
    <source>
        <dbReference type="SAM" id="MobiDB-lite"/>
    </source>
</evidence>
<reference evidence="2 3" key="1">
    <citation type="submission" date="2022-03" db="EMBL/GenBank/DDBJ databases">
        <authorList>
            <person name="Nunn A."/>
            <person name="Chopra R."/>
            <person name="Nunn A."/>
            <person name="Contreras Garrido A."/>
        </authorList>
    </citation>
    <scope>NUCLEOTIDE SEQUENCE [LARGE SCALE GENOMIC DNA]</scope>
</reference>
<dbReference type="EMBL" id="OU466858">
    <property type="protein sequence ID" value="CAH2047781.1"/>
    <property type="molecule type" value="Genomic_DNA"/>
</dbReference>